<dbReference type="Proteomes" id="UP001171902">
    <property type="component" value="Unassembled WGS sequence"/>
</dbReference>
<proteinExistence type="predicted"/>
<sequence>MAMLEYPSYQLTRMDSRDPESILEHIDEWVHSLPVRDLLKEFGGAFPTGRHADSLRYLEAFSAEHWDFRKGRERYQSEHRAFDPGTKRLVHAAAYALGLGTTTFPSHDEYRHVLILGGKMLTCMKRAEFALDLLRSGMVEAPEISGLGSFRKADDGERAASPVQPADGLDFEVDAMEAAMVHAFTLRGTPYEESKGDPYAEPNRSWKFRTYSRVDGLSPRTEGRQAHVVAADASNPEALRANTADTCRFWADRVAVLEPGDRVLVVTTAIFVPFQHCDAVATLGLPYQCVIDTVGIDLEGPEFRTEATATGKYLQEIRSAIVSMLGLREVALQRRRRRP</sequence>
<dbReference type="RefSeq" id="WP_289954386.1">
    <property type="nucleotide sequence ID" value="NZ_JAUEMJ010000001.1"/>
</dbReference>
<name>A0ABT7YIP7_9ACTN</name>
<dbReference type="EMBL" id="JAUEMJ010000001">
    <property type="protein sequence ID" value="MDN3238506.1"/>
    <property type="molecule type" value="Genomic_DNA"/>
</dbReference>
<evidence type="ECO:0000313" key="2">
    <source>
        <dbReference type="Proteomes" id="UP001171902"/>
    </source>
</evidence>
<comment type="caution">
    <text evidence="1">The sequence shown here is derived from an EMBL/GenBank/DDBJ whole genome shotgun (WGS) entry which is preliminary data.</text>
</comment>
<evidence type="ECO:0000313" key="1">
    <source>
        <dbReference type="EMBL" id="MDN3238506.1"/>
    </source>
</evidence>
<protein>
    <submittedName>
        <fullName evidence="1">Uncharacterized protein</fullName>
    </submittedName>
</protein>
<reference evidence="1" key="1">
    <citation type="submission" date="2023-06" db="EMBL/GenBank/DDBJ databases">
        <title>Gycomyces niveus sp.nov., a novel actinomycete isolated from soil in Shouguang.</title>
        <authorList>
            <person name="Yang X."/>
            <person name="Zhao J."/>
        </authorList>
    </citation>
    <scope>NUCLEOTIDE SEQUENCE</scope>
    <source>
        <strain evidence="1">NEAU C2</strain>
    </source>
</reference>
<gene>
    <name evidence="1" type="ORF">QWI33_02115</name>
</gene>
<accession>A0ABT7YIP7</accession>
<keyword evidence="2" id="KW-1185">Reference proteome</keyword>
<organism evidence="1 2">
    <name type="scientific">Glycomyces tritici</name>
    <dbReference type="NCBI Taxonomy" id="2665176"/>
    <lineage>
        <taxon>Bacteria</taxon>
        <taxon>Bacillati</taxon>
        <taxon>Actinomycetota</taxon>
        <taxon>Actinomycetes</taxon>
        <taxon>Glycomycetales</taxon>
        <taxon>Glycomycetaceae</taxon>
        <taxon>Glycomyces</taxon>
    </lineage>
</organism>